<dbReference type="RefSeq" id="XP_013249033.1">
    <property type="nucleotide sequence ID" value="XM_013393579.1"/>
</dbReference>
<gene>
    <name evidence="1" type="ORF">EAH_00003910</name>
</gene>
<dbReference type="GeneID" id="25268461"/>
<dbReference type="VEuPathDB" id="ToxoDB:EAH_00003910"/>
<evidence type="ECO:0000313" key="1">
    <source>
        <dbReference type="EMBL" id="CDI81158.1"/>
    </source>
</evidence>
<protein>
    <submittedName>
        <fullName evidence="1">Uncharacterized protein</fullName>
    </submittedName>
</protein>
<reference evidence="1" key="1">
    <citation type="submission" date="2013-10" db="EMBL/GenBank/DDBJ databases">
        <title>Genomic analysis of the causative agents of coccidiosis in chickens.</title>
        <authorList>
            <person name="Reid A.J."/>
            <person name="Blake D."/>
            <person name="Billington K."/>
            <person name="Browne H."/>
            <person name="Dunn M."/>
            <person name="Hung S."/>
            <person name="Kawahara F."/>
            <person name="Miranda-Saavedra D."/>
            <person name="Mourier T."/>
            <person name="Nagra H."/>
            <person name="Otto T.D."/>
            <person name="Rawlings N."/>
            <person name="Sanchez A."/>
            <person name="Sanders M."/>
            <person name="Subramaniam C."/>
            <person name="Tay Y."/>
            <person name="Dear P."/>
            <person name="Doerig C."/>
            <person name="Gruber A."/>
            <person name="Parkinson J."/>
            <person name="Shirley M."/>
            <person name="Wan K.L."/>
            <person name="Berriman M."/>
            <person name="Tomley F."/>
            <person name="Pain A."/>
        </authorList>
    </citation>
    <scope>NUCLEOTIDE SEQUENCE</scope>
    <source>
        <strain evidence="1">Houghton</strain>
    </source>
</reference>
<proteinExistence type="predicted"/>
<organism evidence="1 2">
    <name type="scientific">Eimeria acervulina</name>
    <name type="common">Coccidian parasite</name>
    <dbReference type="NCBI Taxonomy" id="5801"/>
    <lineage>
        <taxon>Eukaryota</taxon>
        <taxon>Sar</taxon>
        <taxon>Alveolata</taxon>
        <taxon>Apicomplexa</taxon>
        <taxon>Conoidasida</taxon>
        <taxon>Coccidia</taxon>
        <taxon>Eucoccidiorida</taxon>
        <taxon>Eimeriorina</taxon>
        <taxon>Eimeriidae</taxon>
        <taxon>Eimeria</taxon>
    </lineage>
</organism>
<keyword evidence="2" id="KW-1185">Reference proteome</keyword>
<reference evidence="1" key="2">
    <citation type="submission" date="2013-10" db="EMBL/GenBank/DDBJ databases">
        <authorList>
            <person name="Aslett M."/>
        </authorList>
    </citation>
    <scope>NUCLEOTIDE SEQUENCE</scope>
    <source>
        <strain evidence="1">Houghton</strain>
    </source>
</reference>
<name>U6GPG3_EIMAC</name>
<dbReference type="Proteomes" id="UP000018050">
    <property type="component" value="Unassembled WGS sequence"/>
</dbReference>
<dbReference type="EMBL" id="HG671520">
    <property type="protein sequence ID" value="CDI81158.1"/>
    <property type="molecule type" value="Genomic_DNA"/>
</dbReference>
<sequence>MSTQLGLPVEQFPAFSRLEFLPSATRCALEMCNAMVKPDNQATPYSGFMETSAVAGKFCFHVLKEPLFKMNQQPVLMADTLRTGKQVICADRHQALLALPREFQVAFAGYPG</sequence>
<evidence type="ECO:0000313" key="2">
    <source>
        <dbReference type="Proteomes" id="UP000018050"/>
    </source>
</evidence>
<dbReference type="AlphaFoldDB" id="U6GPG3"/>
<accession>U6GPG3</accession>